<accession>A0ABM0Q258</accession>
<dbReference type="Gene3D" id="3.40.50.300">
    <property type="entry name" value="P-loop containing nucleotide triphosphate hydrolases"/>
    <property type="match status" value="1"/>
</dbReference>
<evidence type="ECO:0000313" key="5">
    <source>
        <dbReference type="Proteomes" id="UP000694923"/>
    </source>
</evidence>
<comment type="similarity">
    <text evidence="1">Belongs to the TRAFAC class TrmE-Era-EngA-EngB-Septin-like GTPase superfamily. AIG1/Toc34/Toc159-like paraseptin GTPase family. IAN subfamily.</text>
</comment>
<reference evidence="6" key="1">
    <citation type="submission" date="2025-08" db="UniProtKB">
        <authorList>
            <consortium name="RefSeq"/>
        </authorList>
    </citation>
    <scope>IDENTIFICATION</scope>
</reference>
<dbReference type="InterPro" id="IPR045058">
    <property type="entry name" value="GIMA/IAN/Toc"/>
</dbReference>
<dbReference type="GeneID" id="103582709"/>
<dbReference type="SUPFAM" id="SSF52540">
    <property type="entry name" value="P-loop containing nucleoside triphosphate hydrolases"/>
    <property type="match status" value="1"/>
</dbReference>
<dbReference type="Proteomes" id="UP000694923">
    <property type="component" value="Unplaced"/>
</dbReference>
<protein>
    <submittedName>
        <fullName evidence="6">GTPase IMAP family member 7-like</fullName>
    </submittedName>
</protein>
<sequence>ETGSGKRATANTTLGKTTFETRAAPHAAAKTCQRASWQWNGRDLLVVDTPEISTLDEGLATTYEETSCCAVYPRPGPHAIVMVVHLGCYTEDGRETMAVTEAVCGRPAMGHMIILITRKEELEDQSQCGCEPTKHHQGVWGPGCAFNDRAGEAEKEAQVQELVELIDKMLRSNGGTCFSSAVLRGTEEGLEKQAEVLRRKCTDQLDNEIRTVEEEDAQMCKQSMQEKEENIKSMKMTYEEKIRKVRQEAEKSIFSRIVSEIKKMLLSVWHVLWK</sequence>
<keyword evidence="5" id="KW-1185">Reference proteome</keyword>
<evidence type="ECO:0000256" key="3">
    <source>
        <dbReference type="ARBA" id="ARBA00023134"/>
    </source>
</evidence>
<name>A0ABM0Q258_GALVR</name>
<dbReference type="PANTHER" id="PTHR10903:SF170">
    <property type="entry name" value="GTPASE IMAP FAMILY MEMBER 7"/>
    <property type="match status" value="1"/>
</dbReference>
<dbReference type="Pfam" id="PF04548">
    <property type="entry name" value="AIG1"/>
    <property type="match status" value="1"/>
</dbReference>
<dbReference type="PANTHER" id="PTHR10903">
    <property type="entry name" value="GTPASE, IMAP FAMILY MEMBER-RELATED"/>
    <property type="match status" value="1"/>
</dbReference>
<proteinExistence type="inferred from homology"/>
<feature type="non-terminal residue" evidence="6">
    <location>
        <position position="1"/>
    </location>
</feature>
<feature type="domain" description="AIG1-type G" evidence="4">
    <location>
        <begin position="1"/>
        <end position="187"/>
    </location>
</feature>
<evidence type="ECO:0000256" key="1">
    <source>
        <dbReference type="ARBA" id="ARBA00008535"/>
    </source>
</evidence>
<evidence type="ECO:0000256" key="2">
    <source>
        <dbReference type="ARBA" id="ARBA00022741"/>
    </source>
</evidence>
<keyword evidence="3" id="KW-0342">GTP-binding</keyword>
<dbReference type="PROSITE" id="PS51720">
    <property type="entry name" value="G_AIG1"/>
    <property type="match status" value="1"/>
</dbReference>
<dbReference type="InterPro" id="IPR006703">
    <property type="entry name" value="G_AIG1"/>
</dbReference>
<dbReference type="RefSeq" id="XP_008562449.1">
    <property type="nucleotide sequence ID" value="XM_008564227.1"/>
</dbReference>
<keyword evidence="2" id="KW-0547">Nucleotide-binding</keyword>
<dbReference type="InterPro" id="IPR027417">
    <property type="entry name" value="P-loop_NTPase"/>
</dbReference>
<organism evidence="5 6">
    <name type="scientific">Galeopterus variegatus</name>
    <name type="common">Malayan flying lemur</name>
    <name type="synonym">Cynocephalus variegatus</name>
    <dbReference type="NCBI Taxonomy" id="482537"/>
    <lineage>
        <taxon>Eukaryota</taxon>
        <taxon>Metazoa</taxon>
        <taxon>Chordata</taxon>
        <taxon>Craniata</taxon>
        <taxon>Vertebrata</taxon>
        <taxon>Euteleostomi</taxon>
        <taxon>Mammalia</taxon>
        <taxon>Eutheria</taxon>
        <taxon>Euarchontoglires</taxon>
        <taxon>Dermoptera</taxon>
        <taxon>Cynocephalidae</taxon>
        <taxon>Galeopterus</taxon>
    </lineage>
</organism>
<evidence type="ECO:0000313" key="6">
    <source>
        <dbReference type="RefSeq" id="XP_008562449.1"/>
    </source>
</evidence>
<gene>
    <name evidence="6" type="primary">LOC103582709</name>
</gene>
<evidence type="ECO:0000259" key="4">
    <source>
        <dbReference type="PROSITE" id="PS51720"/>
    </source>
</evidence>